<evidence type="ECO:0000313" key="2">
    <source>
        <dbReference type="Proteomes" id="UP000800036"/>
    </source>
</evidence>
<name>A0A6A5V3W7_9PLEO</name>
<feature type="non-terminal residue" evidence="1">
    <location>
        <position position="1"/>
    </location>
</feature>
<dbReference type="Proteomes" id="UP000800036">
    <property type="component" value="Unassembled WGS sequence"/>
</dbReference>
<gene>
    <name evidence="1" type="ORF">BU23DRAFT_472167</name>
</gene>
<evidence type="ECO:0000313" key="1">
    <source>
        <dbReference type="EMBL" id="KAF1970959.1"/>
    </source>
</evidence>
<dbReference type="AlphaFoldDB" id="A0A6A5V3W7"/>
<keyword evidence="2" id="KW-1185">Reference proteome</keyword>
<protein>
    <submittedName>
        <fullName evidence="1">Uncharacterized protein</fullName>
    </submittedName>
</protein>
<sequence length="77" mass="9301">LTRTLFARLLRELCKSFPPRTIFRVVRPLYGAAESGLYWFKTYYNYYKDKLRMETSLYDLCLLITHEGIITFKIIRL</sequence>
<organism evidence="1 2">
    <name type="scientific">Bimuria novae-zelandiae CBS 107.79</name>
    <dbReference type="NCBI Taxonomy" id="1447943"/>
    <lineage>
        <taxon>Eukaryota</taxon>
        <taxon>Fungi</taxon>
        <taxon>Dikarya</taxon>
        <taxon>Ascomycota</taxon>
        <taxon>Pezizomycotina</taxon>
        <taxon>Dothideomycetes</taxon>
        <taxon>Pleosporomycetidae</taxon>
        <taxon>Pleosporales</taxon>
        <taxon>Massarineae</taxon>
        <taxon>Didymosphaeriaceae</taxon>
        <taxon>Bimuria</taxon>
    </lineage>
</organism>
<reference evidence="1" key="1">
    <citation type="journal article" date="2020" name="Stud. Mycol.">
        <title>101 Dothideomycetes genomes: a test case for predicting lifestyles and emergence of pathogens.</title>
        <authorList>
            <person name="Haridas S."/>
            <person name="Albert R."/>
            <person name="Binder M."/>
            <person name="Bloem J."/>
            <person name="Labutti K."/>
            <person name="Salamov A."/>
            <person name="Andreopoulos B."/>
            <person name="Baker S."/>
            <person name="Barry K."/>
            <person name="Bills G."/>
            <person name="Bluhm B."/>
            <person name="Cannon C."/>
            <person name="Castanera R."/>
            <person name="Culley D."/>
            <person name="Daum C."/>
            <person name="Ezra D."/>
            <person name="Gonzalez J."/>
            <person name="Henrissat B."/>
            <person name="Kuo A."/>
            <person name="Liang C."/>
            <person name="Lipzen A."/>
            <person name="Lutzoni F."/>
            <person name="Magnuson J."/>
            <person name="Mondo S."/>
            <person name="Nolan M."/>
            <person name="Ohm R."/>
            <person name="Pangilinan J."/>
            <person name="Park H.-J."/>
            <person name="Ramirez L."/>
            <person name="Alfaro M."/>
            <person name="Sun H."/>
            <person name="Tritt A."/>
            <person name="Yoshinaga Y."/>
            <person name="Zwiers L.-H."/>
            <person name="Turgeon B."/>
            <person name="Goodwin S."/>
            <person name="Spatafora J."/>
            <person name="Crous P."/>
            <person name="Grigoriev I."/>
        </authorList>
    </citation>
    <scope>NUCLEOTIDE SEQUENCE</scope>
    <source>
        <strain evidence="1">CBS 107.79</strain>
    </source>
</reference>
<proteinExistence type="predicted"/>
<accession>A0A6A5V3W7</accession>
<dbReference type="EMBL" id="ML976696">
    <property type="protein sequence ID" value="KAF1970959.1"/>
    <property type="molecule type" value="Genomic_DNA"/>
</dbReference>
<dbReference type="OrthoDB" id="3792093at2759"/>